<protein>
    <submittedName>
        <fullName evidence="2">Microtubule-associated protein futsch-like</fullName>
    </submittedName>
</protein>
<reference evidence="2" key="5">
    <citation type="submission" date="2025-09" db="UniProtKB">
        <authorList>
            <consortium name="Ensembl"/>
        </authorList>
    </citation>
    <scope>IDENTIFICATION</scope>
</reference>
<organism evidence="2 3">
    <name type="scientific">Callorhinchus milii</name>
    <name type="common">Ghost shark</name>
    <dbReference type="NCBI Taxonomy" id="7868"/>
    <lineage>
        <taxon>Eukaryota</taxon>
        <taxon>Metazoa</taxon>
        <taxon>Chordata</taxon>
        <taxon>Craniata</taxon>
        <taxon>Vertebrata</taxon>
        <taxon>Chondrichthyes</taxon>
        <taxon>Holocephali</taxon>
        <taxon>Chimaeriformes</taxon>
        <taxon>Callorhinchidae</taxon>
        <taxon>Callorhinchus</taxon>
    </lineage>
</organism>
<feature type="compositionally biased region" description="Basic and acidic residues" evidence="1">
    <location>
        <begin position="234"/>
        <end position="243"/>
    </location>
</feature>
<dbReference type="InterPro" id="IPR012677">
    <property type="entry name" value="Nucleotide-bd_a/b_plait_sf"/>
</dbReference>
<feature type="compositionally biased region" description="Basic and acidic residues" evidence="1">
    <location>
        <begin position="46"/>
        <end position="63"/>
    </location>
</feature>
<reference evidence="3" key="1">
    <citation type="journal article" date="2006" name="Science">
        <title>Ancient noncoding elements conserved in the human genome.</title>
        <authorList>
            <person name="Venkatesh B."/>
            <person name="Kirkness E.F."/>
            <person name="Loh Y.H."/>
            <person name="Halpern A.L."/>
            <person name="Lee A.P."/>
            <person name="Johnson J."/>
            <person name="Dandona N."/>
            <person name="Viswanathan L.D."/>
            <person name="Tay A."/>
            <person name="Venter J.C."/>
            <person name="Strausberg R.L."/>
            <person name="Brenner S."/>
        </authorList>
    </citation>
    <scope>NUCLEOTIDE SEQUENCE [LARGE SCALE GENOMIC DNA]</scope>
</reference>
<feature type="region of interest" description="Disordered" evidence="1">
    <location>
        <begin position="618"/>
        <end position="639"/>
    </location>
</feature>
<evidence type="ECO:0000313" key="3">
    <source>
        <dbReference type="Proteomes" id="UP000314986"/>
    </source>
</evidence>
<dbReference type="SUPFAM" id="SSF54928">
    <property type="entry name" value="RNA-binding domain, RBD"/>
    <property type="match status" value="1"/>
</dbReference>
<dbReference type="PANTHER" id="PTHR21678:SF7">
    <property type="entry name" value="COILED-COIL DOMAIN-CONTAINING PROTEIN R3HCC1L"/>
    <property type="match status" value="1"/>
</dbReference>
<evidence type="ECO:0000313" key="2">
    <source>
        <dbReference type="Ensembl" id="ENSCMIP00000042974.1"/>
    </source>
</evidence>
<feature type="region of interest" description="Disordered" evidence="1">
    <location>
        <begin position="186"/>
        <end position="322"/>
    </location>
</feature>
<feature type="compositionally biased region" description="Basic and acidic residues" evidence="1">
    <location>
        <begin position="1"/>
        <end position="17"/>
    </location>
</feature>
<feature type="compositionally biased region" description="Polar residues" evidence="1">
    <location>
        <begin position="212"/>
        <end position="228"/>
    </location>
</feature>
<dbReference type="InterPro" id="IPR039884">
    <property type="entry name" value="R3HC1/R3HCL"/>
</dbReference>
<dbReference type="InterPro" id="IPR035979">
    <property type="entry name" value="RBD_domain_sf"/>
</dbReference>
<reference evidence="3" key="3">
    <citation type="journal article" date="2014" name="Nature">
        <title>Elephant shark genome provides unique insights into gnathostome evolution.</title>
        <authorList>
            <consortium name="International Elephant Shark Genome Sequencing Consortium"/>
            <person name="Venkatesh B."/>
            <person name="Lee A.P."/>
            <person name="Ravi V."/>
            <person name="Maurya A.K."/>
            <person name="Lian M.M."/>
            <person name="Swann J.B."/>
            <person name="Ohta Y."/>
            <person name="Flajnik M.F."/>
            <person name="Sutoh Y."/>
            <person name="Kasahara M."/>
            <person name="Hoon S."/>
            <person name="Gangu V."/>
            <person name="Roy S.W."/>
            <person name="Irimia M."/>
            <person name="Korzh V."/>
            <person name="Kondrychyn I."/>
            <person name="Lim Z.W."/>
            <person name="Tay B.H."/>
            <person name="Tohari S."/>
            <person name="Kong K.W."/>
            <person name="Ho S."/>
            <person name="Lorente-Galdos B."/>
            <person name="Quilez J."/>
            <person name="Marques-Bonet T."/>
            <person name="Raney B.J."/>
            <person name="Ingham P.W."/>
            <person name="Tay A."/>
            <person name="Hillier L.W."/>
            <person name="Minx P."/>
            <person name="Boehm T."/>
            <person name="Wilson R.K."/>
            <person name="Brenner S."/>
            <person name="Warren W.C."/>
        </authorList>
    </citation>
    <scope>NUCLEOTIDE SEQUENCE [LARGE SCALE GENOMIC DNA]</scope>
</reference>
<dbReference type="Proteomes" id="UP000314986">
    <property type="component" value="Unassembled WGS sequence"/>
</dbReference>
<evidence type="ECO:0000256" key="1">
    <source>
        <dbReference type="SAM" id="MobiDB-lite"/>
    </source>
</evidence>
<dbReference type="STRING" id="7868.ENSCMIP00000042974"/>
<feature type="region of interest" description="Disordered" evidence="1">
    <location>
        <begin position="1"/>
        <end position="158"/>
    </location>
</feature>
<dbReference type="OMA" id="YYNYQPA"/>
<dbReference type="PANTHER" id="PTHR21678">
    <property type="entry name" value="GROWTH INHIBITION AND DIFFERENTIATION RELATED PROTEIN 88"/>
    <property type="match status" value="1"/>
</dbReference>
<dbReference type="GO" id="GO:0003676">
    <property type="term" value="F:nucleic acid binding"/>
    <property type="evidence" value="ECO:0007669"/>
    <property type="project" value="InterPro"/>
</dbReference>
<dbReference type="GeneTree" id="ENSGT00530000063711"/>
<dbReference type="InParanoid" id="A0A4W3JHQ3"/>
<dbReference type="Ensembl" id="ENSCMIT00000043595.1">
    <property type="protein sequence ID" value="ENSCMIP00000042974.1"/>
    <property type="gene ID" value="ENSCMIG00000017854.1"/>
</dbReference>
<accession>A0A4W3JHQ3</accession>
<feature type="compositionally biased region" description="Polar residues" evidence="1">
    <location>
        <begin position="251"/>
        <end position="261"/>
    </location>
</feature>
<feature type="compositionally biased region" description="Basic and acidic residues" evidence="1">
    <location>
        <begin position="94"/>
        <end position="145"/>
    </location>
</feature>
<reference evidence="2" key="4">
    <citation type="submission" date="2025-08" db="UniProtKB">
        <authorList>
            <consortium name="Ensembl"/>
        </authorList>
    </citation>
    <scope>IDENTIFICATION</scope>
</reference>
<feature type="compositionally biased region" description="Polar residues" evidence="1">
    <location>
        <begin position="186"/>
        <end position="199"/>
    </location>
</feature>
<name>A0A4W3JHQ3_CALMI</name>
<gene>
    <name evidence="2" type="primary">r3hcc1l</name>
</gene>
<dbReference type="AlphaFoldDB" id="A0A4W3JHQ3"/>
<feature type="compositionally biased region" description="Basic and acidic residues" evidence="1">
    <location>
        <begin position="618"/>
        <end position="633"/>
    </location>
</feature>
<sequence>MEQESDKSKPRSKRPDKALYVPRALRHSPAPPEGVPRAGQEGEGDSAERKEPPNTSDAIEKWETGAPPIVDSCSDAAEVHSERIFTQDNTAQQERSERERLNKDMEKQPLSEKKKPTSDPERHSSSGERKQLESKHLKAAEDIVHAKTGTSDSKLPSGDEEAVYKQMLSEICNDIDAVTNSLLDSASSVAESNGEGTESSWEEMRDLDEQTVPDTSNDKQSVPTSNEGPGNVDSIEKKQESDTNKSLPEETVSQLNRSSDAGVSFKENELEPSQLVSHQHCVSVSYPAPHCPGTVNMGQDEGRSIGQNACTQQHEESSLEETFSEVTTKAAVREASIDKGLCSQQTEVLLLTEGQSVSWPTDLRESKVSSDSQYCSVITMSDEQGLREEPKETVSAEEMGMNMGPMDCEISRVGEATRSDAVRDGDGMAGALHRLTVGAEEGESVEEPEEDSWDALFDDDGECLDPHLLEELTSNSKPKRSIQDPQFDYYNYQPAEQDLDDSEFSHILEIYDFPSGFKTEDLLRAFSDYRKKGFDVKWVDDTHALALFASAIAARDALAGRHPMLKTRPLSQASRSAKVKARSCADFLLSTKERPQTSAVLARRLVIGALGVKSKQTKEEREAERKKLQEARGEPLYIW</sequence>
<keyword evidence="3" id="KW-1185">Reference proteome</keyword>
<reference evidence="3" key="2">
    <citation type="journal article" date="2007" name="PLoS Biol.">
        <title>Survey sequencing and comparative analysis of the elephant shark (Callorhinchus milii) genome.</title>
        <authorList>
            <person name="Venkatesh B."/>
            <person name="Kirkness E.F."/>
            <person name="Loh Y.H."/>
            <person name="Halpern A.L."/>
            <person name="Lee A.P."/>
            <person name="Johnson J."/>
            <person name="Dandona N."/>
            <person name="Viswanathan L.D."/>
            <person name="Tay A."/>
            <person name="Venter J.C."/>
            <person name="Strausberg R.L."/>
            <person name="Brenner S."/>
        </authorList>
    </citation>
    <scope>NUCLEOTIDE SEQUENCE [LARGE SCALE GENOMIC DNA]</scope>
</reference>
<dbReference type="Gene3D" id="3.30.70.330">
    <property type="match status" value="1"/>
</dbReference>
<proteinExistence type="predicted"/>